<dbReference type="InterPro" id="IPR036515">
    <property type="entry name" value="Transposase_17_sf"/>
</dbReference>
<organism evidence="2 3">
    <name type="scientific">Adhaeribacter swui</name>
    <dbReference type="NCBI Taxonomy" id="2086471"/>
    <lineage>
        <taxon>Bacteria</taxon>
        <taxon>Pseudomonadati</taxon>
        <taxon>Bacteroidota</taxon>
        <taxon>Cytophagia</taxon>
        <taxon>Cytophagales</taxon>
        <taxon>Hymenobacteraceae</taxon>
        <taxon>Adhaeribacter</taxon>
    </lineage>
</organism>
<dbReference type="KEGG" id="aswu:HUW51_02090"/>
<dbReference type="GO" id="GO:0043565">
    <property type="term" value="F:sequence-specific DNA binding"/>
    <property type="evidence" value="ECO:0007669"/>
    <property type="project" value="TreeGrafter"/>
</dbReference>
<dbReference type="GO" id="GO:0004803">
    <property type="term" value="F:transposase activity"/>
    <property type="evidence" value="ECO:0007669"/>
    <property type="project" value="InterPro"/>
</dbReference>
<dbReference type="PANTHER" id="PTHR36966:SF1">
    <property type="entry name" value="REP-ASSOCIATED TYROSINE TRANSPOSASE"/>
    <property type="match status" value="1"/>
</dbReference>
<dbReference type="PANTHER" id="PTHR36966">
    <property type="entry name" value="REP-ASSOCIATED TYROSINE TRANSPOSASE"/>
    <property type="match status" value="1"/>
</dbReference>
<accession>A0A7G7G338</accession>
<dbReference type="InterPro" id="IPR052715">
    <property type="entry name" value="RAYT_transposase"/>
</dbReference>
<name>A0A7G7G338_9BACT</name>
<proteinExistence type="predicted"/>
<evidence type="ECO:0000313" key="2">
    <source>
        <dbReference type="EMBL" id="QNF31572.1"/>
    </source>
</evidence>
<dbReference type="RefSeq" id="WP_185272345.1">
    <property type="nucleotide sequence ID" value="NZ_CP055156.1"/>
</dbReference>
<reference evidence="2 3" key="1">
    <citation type="journal article" date="2018" name="Int. J. Syst. Evol. Microbiol.">
        <title>Adhaeribacter swui sp. nov., isolated from wet mud.</title>
        <authorList>
            <person name="Kim D.U."/>
            <person name="Kim K.W."/>
            <person name="Kang M.S."/>
            <person name="Kim J.Y."/>
            <person name="Jang J.H."/>
            <person name="Kim M.K."/>
        </authorList>
    </citation>
    <scope>NUCLEOTIDE SEQUENCE [LARGE SCALE GENOMIC DNA]</scope>
    <source>
        <strain evidence="2 3">KCTC 52873</strain>
    </source>
</reference>
<gene>
    <name evidence="2" type="ORF">HUW51_02090</name>
</gene>
<feature type="domain" description="Transposase IS200-like" evidence="1">
    <location>
        <begin position="21"/>
        <end position="166"/>
    </location>
</feature>
<dbReference type="Proteomes" id="UP000515237">
    <property type="component" value="Chromosome"/>
</dbReference>
<dbReference type="Gene3D" id="3.30.70.1290">
    <property type="entry name" value="Transposase IS200-like"/>
    <property type="match status" value="1"/>
</dbReference>
<protein>
    <recommendedName>
        <fullName evidence="1">Transposase IS200-like domain-containing protein</fullName>
    </recommendedName>
</protein>
<evidence type="ECO:0000313" key="3">
    <source>
        <dbReference type="Proteomes" id="UP000515237"/>
    </source>
</evidence>
<keyword evidence="3" id="KW-1185">Reference proteome</keyword>
<dbReference type="GO" id="GO:0006313">
    <property type="term" value="P:DNA transposition"/>
    <property type="evidence" value="ECO:0007669"/>
    <property type="project" value="InterPro"/>
</dbReference>
<dbReference type="AlphaFoldDB" id="A0A7G7G338"/>
<dbReference type="SMART" id="SM01321">
    <property type="entry name" value="Y1_Tnp"/>
    <property type="match status" value="1"/>
</dbReference>
<dbReference type="SUPFAM" id="SSF143422">
    <property type="entry name" value="Transposase IS200-like"/>
    <property type="match status" value="1"/>
</dbReference>
<dbReference type="InterPro" id="IPR002686">
    <property type="entry name" value="Transposase_17"/>
</dbReference>
<evidence type="ECO:0000259" key="1">
    <source>
        <dbReference type="SMART" id="SM01321"/>
    </source>
</evidence>
<dbReference type="EMBL" id="CP055156">
    <property type="protein sequence ID" value="QNF31572.1"/>
    <property type="molecule type" value="Genomic_DNA"/>
</dbReference>
<sequence>MAYSPLIHHRRSIRLKGYDYSQAGAYFITLCTHHREHLFGEVKGGEMKLNPFGQIAYENWLKTPQIRPNVALDVFVIMPNHLHGILLIRKGESHSPLLNPDKGECDSPLRTPSNTIGAMVRGYKSAVTKQINLLRAGVIVWQRNYYEHIIRNEQAYHTISVYIIHNPYKWEQDKFYS</sequence>